<evidence type="ECO:0000313" key="3">
    <source>
        <dbReference type="Proteomes" id="UP000000582"/>
    </source>
</evidence>
<proteinExistence type="predicted"/>
<dbReference type="GeneID" id="1019651"/>
<dbReference type="RefSeq" id="WP_011014537.1">
    <property type="nucleotide sequence ID" value="NC_003450.3"/>
</dbReference>
<dbReference type="KEGG" id="cgl:Cgl1684"/>
<protein>
    <submittedName>
        <fullName evidence="2">Uncharacterized protein</fullName>
    </submittedName>
</protein>
<gene>
    <name evidence="2" type="ordered locus">Cgl1684</name>
</gene>
<dbReference type="AlphaFoldDB" id="Q8NPX7"/>
<dbReference type="SMR" id="Q8NPX7"/>
<organism evidence="2 3">
    <name type="scientific">Corynebacterium glutamicum (strain ATCC 13032 / DSM 20300 / JCM 1318 / BCRC 11384 / CCUG 27702 / LMG 3730 / NBRC 12168 / NCIMB 10025 / NRRL B-2784 / 534)</name>
    <dbReference type="NCBI Taxonomy" id="196627"/>
    <lineage>
        <taxon>Bacteria</taxon>
        <taxon>Bacillati</taxon>
        <taxon>Actinomycetota</taxon>
        <taxon>Actinomycetes</taxon>
        <taxon>Mycobacteriales</taxon>
        <taxon>Corynebacteriaceae</taxon>
        <taxon>Corynebacterium</taxon>
    </lineage>
</organism>
<accession>Q6M4U3</accession>
<dbReference type="HOGENOM" id="CLU_2878234_0_0_11"/>
<dbReference type="STRING" id="196627.cg1899"/>
<dbReference type="KEGG" id="cgb:cg1899"/>
<evidence type="ECO:0000256" key="1">
    <source>
        <dbReference type="SAM" id="MobiDB-lite"/>
    </source>
</evidence>
<dbReference type="PATRIC" id="fig|196627.13.peg.1643"/>
<reference evidence="3" key="1">
    <citation type="journal article" date="2003" name="Appl. Microbiol. Biotechnol.">
        <title>The Corynebacterium glutamicum genome: features and impacts on biotechnological processes.</title>
        <authorList>
            <person name="Ikeda M."/>
            <person name="Nakagawa S."/>
        </authorList>
    </citation>
    <scope>NUCLEOTIDE SEQUENCE [LARGE SCALE GENOMIC DNA]</scope>
    <source>
        <strain evidence="3">ATCC 13032 / DSM 20300 / BCRC 11384 / JCM 1318 / LMG 3730 / NCIMB 10025</strain>
    </source>
</reference>
<evidence type="ECO:0000313" key="2">
    <source>
        <dbReference type="EMBL" id="BAB99077.1"/>
    </source>
</evidence>
<sequence>MTKHDHTYTTPAEHSDPADQRIFPLAESDIEKFDMQLDQPVNTKEMQAFPHAPTIFGTEIVFD</sequence>
<dbReference type="BioCyc" id="CORYNE:G18NG-11276-MONOMER"/>
<keyword evidence="3" id="KW-1185">Reference proteome</keyword>
<accession>Q8NPX7</accession>
<dbReference type="OrthoDB" id="9936988at2"/>
<dbReference type="Proteomes" id="UP000000582">
    <property type="component" value="Chromosome"/>
</dbReference>
<dbReference type="EMBL" id="BA000036">
    <property type="protein sequence ID" value="BAB99077.1"/>
    <property type="molecule type" value="Genomic_DNA"/>
</dbReference>
<name>Q8NPX7_CORGL</name>
<feature type="compositionally biased region" description="Basic and acidic residues" evidence="1">
    <location>
        <begin position="1"/>
        <end position="19"/>
    </location>
</feature>
<feature type="region of interest" description="Disordered" evidence="1">
    <location>
        <begin position="1"/>
        <end position="21"/>
    </location>
</feature>